<dbReference type="EMBL" id="OZ034836">
    <property type="protein sequence ID" value="CAL1678198.1"/>
    <property type="molecule type" value="Genomic_DNA"/>
</dbReference>
<proteinExistence type="predicted"/>
<reference evidence="1" key="1">
    <citation type="submission" date="2024-04" db="EMBL/GenBank/DDBJ databases">
        <authorList>
            <consortium name="Molecular Ecology Group"/>
        </authorList>
    </citation>
    <scope>NUCLEOTIDE SEQUENCE</scope>
</reference>
<accession>A0AAV2NDX1</accession>
<evidence type="ECO:0000313" key="2">
    <source>
        <dbReference type="Proteomes" id="UP001497644"/>
    </source>
</evidence>
<gene>
    <name evidence="1" type="ORF">LPLAT_LOCUS4080</name>
</gene>
<name>A0AAV2NDX1_9HYME</name>
<sequence>MIVQYCTVVFARDIFRDFRVLICSFDNSLYTYFYVSTREKKDRADKYCGKGQRTDNDVQKSEEEDICTIPDFTLFLIVCLLNAAEIH</sequence>
<protein>
    <submittedName>
        <fullName evidence="1">Uncharacterized protein</fullName>
    </submittedName>
</protein>
<organism evidence="1 2">
    <name type="scientific">Lasius platythorax</name>
    <dbReference type="NCBI Taxonomy" id="488582"/>
    <lineage>
        <taxon>Eukaryota</taxon>
        <taxon>Metazoa</taxon>
        <taxon>Ecdysozoa</taxon>
        <taxon>Arthropoda</taxon>
        <taxon>Hexapoda</taxon>
        <taxon>Insecta</taxon>
        <taxon>Pterygota</taxon>
        <taxon>Neoptera</taxon>
        <taxon>Endopterygota</taxon>
        <taxon>Hymenoptera</taxon>
        <taxon>Apocrita</taxon>
        <taxon>Aculeata</taxon>
        <taxon>Formicoidea</taxon>
        <taxon>Formicidae</taxon>
        <taxon>Formicinae</taxon>
        <taxon>Lasius</taxon>
        <taxon>Lasius</taxon>
    </lineage>
</organism>
<evidence type="ECO:0000313" key="1">
    <source>
        <dbReference type="EMBL" id="CAL1678198.1"/>
    </source>
</evidence>
<dbReference type="AlphaFoldDB" id="A0AAV2NDX1"/>
<keyword evidence="2" id="KW-1185">Reference proteome</keyword>
<dbReference type="Proteomes" id="UP001497644">
    <property type="component" value="Chromosome 13"/>
</dbReference>